<dbReference type="InParanoid" id="A0A259TWB2"/>
<dbReference type="OrthoDB" id="2901689at2"/>
<dbReference type="Proteomes" id="UP000216446">
    <property type="component" value="Unassembled WGS sequence"/>
</dbReference>
<keyword evidence="2" id="KW-1185">Reference proteome</keyword>
<evidence type="ECO:0000313" key="1">
    <source>
        <dbReference type="EMBL" id="OZC02033.1"/>
    </source>
</evidence>
<gene>
    <name evidence="1" type="ORF">BSZ36_02975</name>
</gene>
<dbReference type="EMBL" id="MQWB01000001">
    <property type="protein sequence ID" value="OZC02033.1"/>
    <property type="molecule type" value="Genomic_DNA"/>
</dbReference>
<comment type="caution">
    <text evidence="1">The sequence shown here is derived from an EMBL/GenBank/DDBJ whole genome shotgun (WGS) entry which is preliminary data.</text>
</comment>
<name>A0A259TWB2_9BACT</name>
<organism evidence="1 2">
    <name type="scientific">Rubricoccus marinus</name>
    <dbReference type="NCBI Taxonomy" id="716817"/>
    <lineage>
        <taxon>Bacteria</taxon>
        <taxon>Pseudomonadati</taxon>
        <taxon>Rhodothermota</taxon>
        <taxon>Rhodothermia</taxon>
        <taxon>Rhodothermales</taxon>
        <taxon>Rubricoccaceae</taxon>
        <taxon>Rubricoccus</taxon>
    </lineage>
</organism>
<evidence type="ECO:0000313" key="2">
    <source>
        <dbReference type="Proteomes" id="UP000216446"/>
    </source>
</evidence>
<protein>
    <recommendedName>
        <fullName evidence="3">DUF1737 domain-containing protein</fullName>
    </recommendedName>
</protein>
<accession>A0A259TWB2</accession>
<evidence type="ECO:0008006" key="3">
    <source>
        <dbReference type="Google" id="ProtNLM"/>
    </source>
</evidence>
<proteinExistence type="predicted"/>
<dbReference type="RefSeq" id="WP_094545850.1">
    <property type="nucleotide sequence ID" value="NZ_MQWB01000001.1"/>
</dbReference>
<sequence>MTDPTTKKKALVVTCQADGQNGNVADLTRHLNEGWRLVSTTAMGGVGGYDGPVQFAALVILEREEQKTVGGFTGQ</sequence>
<dbReference type="AlphaFoldDB" id="A0A259TWB2"/>
<reference evidence="1 2" key="1">
    <citation type="submission" date="2016-11" db="EMBL/GenBank/DDBJ databases">
        <title>Study of marine rhodopsin-containing bacteria.</title>
        <authorList>
            <person name="Yoshizawa S."/>
            <person name="Kumagai Y."/>
            <person name="Kogure K."/>
        </authorList>
    </citation>
    <scope>NUCLEOTIDE SEQUENCE [LARGE SCALE GENOMIC DNA]</scope>
    <source>
        <strain evidence="1 2">SG-29</strain>
    </source>
</reference>